<dbReference type="InterPro" id="IPR001460">
    <property type="entry name" value="PCN-bd_Tpept"/>
</dbReference>
<dbReference type="PANTHER" id="PTHR30627">
    <property type="entry name" value="PEPTIDOGLYCAN D,D-TRANSPEPTIDASE"/>
    <property type="match status" value="1"/>
</dbReference>
<dbReference type="SUPFAM" id="SSF56601">
    <property type="entry name" value="beta-lactamase/transpeptidase-like"/>
    <property type="match status" value="1"/>
</dbReference>
<evidence type="ECO:0000259" key="5">
    <source>
        <dbReference type="Pfam" id="PF03717"/>
    </source>
</evidence>
<name>A0A4V5LSL9_9BACL</name>
<dbReference type="InterPro" id="IPR012338">
    <property type="entry name" value="Beta-lactam/transpept-like"/>
</dbReference>
<evidence type="ECO:0000256" key="3">
    <source>
        <dbReference type="ARBA" id="ARBA00023136"/>
    </source>
</evidence>
<dbReference type="InterPro" id="IPR036138">
    <property type="entry name" value="PBP_dimer_sf"/>
</dbReference>
<keyword evidence="3" id="KW-0472">Membrane</keyword>
<dbReference type="GO" id="GO:0005886">
    <property type="term" value="C:plasma membrane"/>
    <property type="evidence" value="ECO:0007669"/>
    <property type="project" value="TreeGrafter"/>
</dbReference>
<dbReference type="OrthoDB" id="2985542at2"/>
<dbReference type="GO" id="GO:0071555">
    <property type="term" value="P:cell wall organization"/>
    <property type="evidence" value="ECO:0007669"/>
    <property type="project" value="TreeGrafter"/>
</dbReference>
<comment type="subcellular location">
    <subcellularLocation>
        <location evidence="1">Membrane</location>
    </subcellularLocation>
</comment>
<dbReference type="Proteomes" id="UP000309673">
    <property type="component" value="Unassembled WGS sequence"/>
</dbReference>
<dbReference type="EMBL" id="SUPK01000002">
    <property type="protein sequence ID" value="TJY43509.1"/>
    <property type="molecule type" value="Genomic_DNA"/>
</dbReference>
<gene>
    <name evidence="6" type="ORF">E5161_06420</name>
</gene>
<accession>A0A4V5LSL9</accession>
<organism evidence="6 7">
    <name type="scientific">Cohnella pontilimi</name>
    <dbReference type="NCBI Taxonomy" id="2564100"/>
    <lineage>
        <taxon>Bacteria</taxon>
        <taxon>Bacillati</taxon>
        <taxon>Bacillota</taxon>
        <taxon>Bacilli</taxon>
        <taxon>Bacillales</taxon>
        <taxon>Paenibacillaceae</taxon>
        <taxon>Cohnella</taxon>
    </lineage>
</organism>
<evidence type="ECO:0000259" key="4">
    <source>
        <dbReference type="Pfam" id="PF00905"/>
    </source>
</evidence>
<dbReference type="Pfam" id="PF00905">
    <property type="entry name" value="Transpeptidase"/>
    <property type="match status" value="1"/>
</dbReference>
<dbReference type="Gene3D" id="3.40.710.10">
    <property type="entry name" value="DD-peptidase/beta-lactamase superfamily"/>
    <property type="match status" value="1"/>
</dbReference>
<evidence type="ECO:0000256" key="2">
    <source>
        <dbReference type="ARBA" id="ARBA00007171"/>
    </source>
</evidence>
<dbReference type="InterPro" id="IPR050515">
    <property type="entry name" value="Beta-lactam/transpept"/>
</dbReference>
<keyword evidence="7" id="KW-1185">Reference proteome</keyword>
<comment type="caution">
    <text evidence="6">The sequence shown here is derived from an EMBL/GenBank/DDBJ whole genome shotgun (WGS) entry which is preliminary data.</text>
</comment>
<dbReference type="Gene3D" id="3.90.1310.10">
    <property type="entry name" value="Penicillin-binding protein 2a (Domain 2)"/>
    <property type="match status" value="1"/>
</dbReference>
<comment type="similarity">
    <text evidence="2">Belongs to the transpeptidase family.</text>
</comment>
<sequence length="614" mass="66599">MKELRIRRLLQVLLAIAVLFLAAGGRLAWLQLGFAGAMAAEPAITRQAVLQRSDGLTVDDGRGQFRDRTGRPITGLPVMSLAAFPNYGMPRGTPQALKRLADSLGTSRAELERWLRDLKEPRVWTKPGTQSAAALSEEQIRTVDETRLVGVTVLPYRNRYAQNLSPLHAIGYVSQHPERLSRLYAERLASHRLQATDVIGGAGLEKSMDRLLRGVGPSVVRQLTDAGRLPLAGLGLRMTKPDNSHFPVQVYTTLDLGIQSSVEQAMRTAGVREGAAVVLDAANADILAMISLPGLDPQNIGGKGTDERNHAITAYPPGSVFKIVTLAAALEAGEADLGQQIRCDGEYHRYGLRCWRREGHGQLTLEQAFAESCNVAFAGLAERLDPAWIHITAQRLGLGRQVGWRAERFLDGRPLKLMGEEEAGAVFRDKKTARDGGVRAGTGIGQRDVRITPLQAANMVVTLLHGGQAAAPRLVKEIRYADGEFMAELRPQPAPSKYGEIGKETAAAVLKAMRSVVTEGTARQALASSVWPLAGKSGTAELAGAQKARNDHWFVGYGPVNEHPRYAVAILIENQPAGLRNRAASVFGDVMERLRLLERSALPDRPAAVLTETR</sequence>
<protein>
    <submittedName>
        <fullName evidence="6">Penicillin-binding protein</fullName>
    </submittedName>
</protein>
<dbReference type="Pfam" id="PF03717">
    <property type="entry name" value="PBP_dimer"/>
    <property type="match status" value="1"/>
</dbReference>
<evidence type="ECO:0000256" key="1">
    <source>
        <dbReference type="ARBA" id="ARBA00004370"/>
    </source>
</evidence>
<dbReference type="InterPro" id="IPR005311">
    <property type="entry name" value="PBP_dimer"/>
</dbReference>
<evidence type="ECO:0000313" key="7">
    <source>
        <dbReference type="Proteomes" id="UP000309673"/>
    </source>
</evidence>
<dbReference type="SUPFAM" id="SSF56519">
    <property type="entry name" value="Penicillin binding protein dimerisation domain"/>
    <property type="match status" value="1"/>
</dbReference>
<dbReference type="RefSeq" id="WP_136776871.1">
    <property type="nucleotide sequence ID" value="NZ_SUPK01000002.1"/>
</dbReference>
<dbReference type="AlphaFoldDB" id="A0A4V5LSL9"/>
<dbReference type="GO" id="GO:0071972">
    <property type="term" value="F:peptidoglycan L,D-transpeptidase activity"/>
    <property type="evidence" value="ECO:0007669"/>
    <property type="project" value="TreeGrafter"/>
</dbReference>
<feature type="domain" description="Penicillin-binding protein dimerisation" evidence="5">
    <location>
        <begin position="62"/>
        <end position="215"/>
    </location>
</feature>
<feature type="domain" description="Penicillin-binding protein transpeptidase" evidence="4">
    <location>
        <begin position="274"/>
        <end position="592"/>
    </location>
</feature>
<dbReference type="PANTHER" id="PTHR30627:SF24">
    <property type="entry name" value="PENICILLIN-BINDING PROTEIN 4B"/>
    <property type="match status" value="1"/>
</dbReference>
<dbReference type="GO" id="GO:0008658">
    <property type="term" value="F:penicillin binding"/>
    <property type="evidence" value="ECO:0007669"/>
    <property type="project" value="InterPro"/>
</dbReference>
<evidence type="ECO:0000313" key="6">
    <source>
        <dbReference type="EMBL" id="TJY43509.1"/>
    </source>
</evidence>
<proteinExistence type="inferred from homology"/>
<reference evidence="6 7" key="1">
    <citation type="submission" date="2019-04" db="EMBL/GenBank/DDBJ databases">
        <title>Cohnella sp. nov., isolated from soil.</title>
        <authorList>
            <person name="Kim W."/>
        </authorList>
    </citation>
    <scope>NUCLEOTIDE SEQUENCE [LARGE SCALE GENOMIC DNA]</scope>
    <source>
        <strain evidence="6 7">CAU 1483</strain>
    </source>
</reference>